<dbReference type="OrthoDB" id="9770286at2"/>
<keyword evidence="2" id="KW-0813">Transport</keyword>
<evidence type="ECO:0000256" key="1">
    <source>
        <dbReference type="ARBA" id="ARBA00005817"/>
    </source>
</evidence>
<dbReference type="Gene3D" id="3.40.50.620">
    <property type="entry name" value="HUPs"/>
    <property type="match status" value="1"/>
</dbReference>
<dbReference type="PANTHER" id="PTHR43153:SF11">
    <property type="entry name" value="ELECTRON TRANSFER FLAVOPROTEIN, SUBUNIT ALPHA (ETFA)"/>
    <property type="match status" value="1"/>
</dbReference>
<dbReference type="InterPro" id="IPR001308">
    <property type="entry name" value="ETF_a/FixB"/>
</dbReference>
<protein>
    <submittedName>
        <fullName evidence="5">Electron transfer flavoprotein subunit alpha/FixB family protein</fullName>
    </submittedName>
</protein>
<dbReference type="RefSeq" id="WP_109093287.1">
    <property type="nucleotide sequence ID" value="NZ_QETB01000001.1"/>
</dbReference>
<feature type="domain" description="Electron transfer flavoprotein alpha subunit C-terminal" evidence="4">
    <location>
        <begin position="167"/>
        <end position="247"/>
    </location>
</feature>
<evidence type="ECO:0000256" key="3">
    <source>
        <dbReference type="ARBA" id="ARBA00022630"/>
    </source>
</evidence>
<keyword evidence="6" id="KW-1185">Reference proteome</keyword>
<proteinExistence type="inferred from homology"/>
<accession>A0A2V1KGH9</accession>
<dbReference type="Proteomes" id="UP000245283">
    <property type="component" value="Unassembled WGS sequence"/>
</dbReference>
<dbReference type="AlphaFoldDB" id="A0A2V1KGH9"/>
<dbReference type="GO" id="GO:0033539">
    <property type="term" value="P:fatty acid beta-oxidation using acyl-CoA dehydrogenase"/>
    <property type="evidence" value="ECO:0007669"/>
    <property type="project" value="TreeGrafter"/>
</dbReference>
<organism evidence="5 6">
    <name type="scientific">Ancrocorticia populi</name>
    <dbReference type="NCBI Taxonomy" id="2175228"/>
    <lineage>
        <taxon>Bacteria</taxon>
        <taxon>Bacillati</taxon>
        <taxon>Actinomycetota</taxon>
        <taxon>Actinomycetes</taxon>
        <taxon>Actinomycetales</taxon>
        <taxon>Actinomycetaceae</taxon>
        <taxon>Ancrocorticia</taxon>
    </lineage>
</organism>
<dbReference type="FunFam" id="3.40.50.1220:FF:000004">
    <property type="entry name" value="Electron transfer flavoprotein"/>
    <property type="match status" value="1"/>
</dbReference>
<reference evidence="6" key="1">
    <citation type="submission" date="2018-05" db="EMBL/GenBank/DDBJ databases">
        <authorList>
            <person name="Li Y."/>
        </authorList>
    </citation>
    <scope>NUCLEOTIDE SEQUENCE [LARGE SCALE GENOMIC DNA]</scope>
    <source>
        <strain evidence="6">sk1b4</strain>
    </source>
</reference>
<dbReference type="InterPro" id="IPR014729">
    <property type="entry name" value="Rossmann-like_a/b/a_fold"/>
</dbReference>
<dbReference type="InterPro" id="IPR014731">
    <property type="entry name" value="ETF_asu_C"/>
</dbReference>
<dbReference type="GO" id="GO:0009055">
    <property type="term" value="F:electron transfer activity"/>
    <property type="evidence" value="ECO:0007669"/>
    <property type="project" value="InterPro"/>
</dbReference>
<evidence type="ECO:0000313" key="5">
    <source>
        <dbReference type="EMBL" id="PWF27794.1"/>
    </source>
</evidence>
<dbReference type="Pfam" id="PF00766">
    <property type="entry name" value="ETF_alpha"/>
    <property type="match status" value="1"/>
</dbReference>
<evidence type="ECO:0000256" key="2">
    <source>
        <dbReference type="ARBA" id="ARBA00022448"/>
    </source>
</evidence>
<evidence type="ECO:0000313" key="6">
    <source>
        <dbReference type="Proteomes" id="UP000245283"/>
    </source>
</evidence>
<dbReference type="PANTHER" id="PTHR43153">
    <property type="entry name" value="ELECTRON TRANSFER FLAVOPROTEIN ALPHA"/>
    <property type="match status" value="1"/>
</dbReference>
<keyword evidence="3" id="KW-0285">Flavoprotein</keyword>
<sequence>MTTWIIAAETGVGNLVDQAREFGGTVTAVTVGNLPIAGVDSIIDIDLAAGAPVEAAAPSVAGAVTAEPGDVVLAANRPSERVLAGAVAAKLGAPVLTSVKSLAVGHAQVAKAGGIGLEDVAFEGPIVAILDGGAQPAGEVPEAVTFGAKDYVVTVSAIEQAEVEAVNLGTAQRVVAAGRGFSSKEDLQLAADLAEAIDGEVACSRPLSEGLGWMQRDQYVGVSGQVIAPELYFAIGISGQVHHTAGILESGTIVAINNDETATMFEDSDYGIVGDLYEIIPQIIEALE</sequence>
<name>A0A2V1KGH9_9ACTO</name>
<comment type="caution">
    <text evidence="5">The sequence shown here is derived from an EMBL/GenBank/DDBJ whole genome shotgun (WGS) entry which is preliminary data.</text>
</comment>
<dbReference type="EMBL" id="QETB01000001">
    <property type="protein sequence ID" value="PWF27794.1"/>
    <property type="molecule type" value="Genomic_DNA"/>
</dbReference>
<gene>
    <name evidence="5" type="ORF">DD236_03880</name>
</gene>
<evidence type="ECO:0000259" key="4">
    <source>
        <dbReference type="Pfam" id="PF00766"/>
    </source>
</evidence>
<dbReference type="GO" id="GO:0050660">
    <property type="term" value="F:flavin adenine dinucleotide binding"/>
    <property type="evidence" value="ECO:0007669"/>
    <property type="project" value="InterPro"/>
</dbReference>
<comment type="similarity">
    <text evidence="1">Belongs to the ETF alpha-subunit/FixB family.</text>
</comment>
<dbReference type="SUPFAM" id="SSF52402">
    <property type="entry name" value="Adenine nucleotide alpha hydrolases-like"/>
    <property type="match status" value="1"/>
</dbReference>
<dbReference type="InterPro" id="IPR029035">
    <property type="entry name" value="DHS-like_NAD/FAD-binding_dom"/>
</dbReference>
<dbReference type="SUPFAM" id="SSF52467">
    <property type="entry name" value="DHS-like NAD/FAD-binding domain"/>
    <property type="match status" value="1"/>
</dbReference>
<dbReference type="Gene3D" id="3.40.50.1220">
    <property type="entry name" value="TPP-binding domain"/>
    <property type="match status" value="1"/>
</dbReference>